<dbReference type="PANTHER" id="PTHR41694">
    <property type="entry name" value="ENDOGENOUS RETROVIRUS GROUP K MEMBER POL PROTEIN"/>
    <property type="match status" value="1"/>
</dbReference>
<dbReference type="InterPro" id="IPR043128">
    <property type="entry name" value="Rev_trsase/Diguanyl_cyclase"/>
</dbReference>
<keyword evidence="6" id="KW-0862">Zinc</keyword>
<evidence type="ECO:0000259" key="8">
    <source>
        <dbReference type="PROSITE" id="PS50878"/>
    </source>
</evidence>
<dbReference type="GO" id="GO:0004519">
    <property type="term" value="F:endonuclease activity"/>
    <property type="evidence" value="ECO:0007669"/>
    <property type="project" value="UniProtKB-KW"/>
</dbReference>
<evidence type="ECO:0000256" key="2">
    <source>
        <dbReference type="ARBA" id="ARBA00022695"/>
    </source>
</evidence>
<proteinExistence type="predicted"/>
<evidence type="ECO:0000256" key="5">
    <source>
        <dbReference type="ARBA" id="ARBA00022801"/>
    </source>
</evidence>
<dbReference type="GO" id="GO:0016787">
    <property type="term" value="F:hydrolase activity"/>
    <property type="evidence" value="ECO:0007669"/>
    <property type="project" value="UniProtKB-KW"/>
</dbReference>
<evidence type="ECO:0000256" key="3">
    <source>
        <dbReference type="ARBA" id="ARBA00022722"/>
    </source>
</evidence>
<dbReference type="SUPFAM" id="SSF56672">
    <property type="entry name" value="DNA/RNA polymerases"/>
    <property type="match status" value="1"/>
</dbReference>
<dbReference type="PANTHER" id="PTHR41694:SF4">
    <property type="entry name" value="ENDOGENOUS RETROVIRUS GROUP K MEMBER 10 POL PROTEIN-RELATED"/>
    <property type="match status" value="1"/>
</dbReference>
<dbReference type="InterPro" id="IPR043502">
    <property type="entry name" value="DNA/RNA_pol_sf"/>
</dbReference>
<dbReference type="PROSITE" id="PS50878">
    <property type="entry name" value="RT_POL"/>
    <property type="match status" value="1"/>
</dbReference>
<keyword evidence="5" id="KW-0378">Hydrolase</keyword>
<evidence type="ECO:0000256" key="7">
    <source>
        <dbReference type="ARBA" id="ARBA00022918"/>
    </source>
</evidence>
<feature type="non-terminal residue" evidence="9">
    <location>
        <position position="198"/>
    </location>
</feature>
<feature type="non-terminal residue" evidence="9">
    <location>
        <position position="1"/>
    </location>
</feature>
<evidence type="ECO:0000256" key="6">
    <source>
        <dbReference type="ARBA" id="ARBA00022833"/>
    </source>
</evidence>
<organism evidence="9">
    <name type="scientific">Human endogenous retrovirus K</name>
    <dbReference type="NCBI Taxonomy" id="45617"/>
    <lineage>
        <taxon>Viruses</taxon>
        <taxon>Riboviria</taxon>
        <taxon>Pararnavirae</taxon>
        <taxon>Artverviricota</taxon>
        <taxon>Revtraviricetes</taxon>
        <taxon>Ortervirales</taxon>
        <taxon>Retroviridae</taxon>
    </lineage>
</organism>
<accession>O71090</accession>
<dbReference type="EMBL" id="AF030046">
    <property type="protein sequence ID" value="AAC14144.1"/>
    <property type="molecule type" value="Genomic_DNA"/>
</dbReference>
<name>O71090_9RETR</name>
<dbReference type="Gene3D" id="3.30.70.270">
    <property type="match status" value="2"/>
</dbReference>
<keyword evidence="3" id="KW-0540">Nuclease</keyword>
<sequence>VIQKKSGKWRMLTDLRVVNAVLQPMGTLQPGLPSPTMIPEYWPLIIIDLKDCFFTVPLAPQDFEKFAFTVPTLNNVAPAARYHWKVLPQGMLNSPTICQYYVGCILKPVRDKFPQCYIIHYTDDIVCAAPSRSVLISCFSALQQAVTAAGLVIAPEKIQTSSPYHYLGMQLEDKVIKPQKVQLRRDSLKTLNDFQKLL</sequence>
<protein>
    <submittedName>
        <fullName evidence="9">Polymerase</fullName>
    </submittedName>
</protein>
<keyword evidence="1" id="KW-0808">Transferase</keyword>
<dbReference type="GO" id="GO:0035613">
    <property type="term" value="F:RNA stem-loop binding"/>
    <property type="evidence" value="ECO:0007669"/>
    <property type="project" value="TreeGrafter"/>
</dbReference>
<evidence type="ECO:0000256" key="4">
    <source>
        <dbReference type="ARBA" id="ARBA00022759"/>
    </source>
</evidence>
<evidence type="ECO:0000313" key="9">
    <source>
        <dbReference type="EMBL" id="AAC14144.1"/>
    </source>
</evidence>
<dbReference type="Pfam" id="PF00078">
    <property type="entry name" value="RVT_1"/>
    <property type="match status" value="1"/>
</dbReference>
<dbReference type="Gene3D" id="3.10.10.10">
    <property type="entry name" value="HIV Type 1 Reverse Transcriptase, subunit A, domain 1"/>
    <property type="match status" value="1"/>
</dbReference>
<keyword evidence="7" id="KW-0695">RNA-directed DNA polymerase</keyword>
<reference evidence="9" key="1">
    <citation type="journal article" date="1999" name="J. Mol. Evol.">
        <title>Biased nucleotide composition of the genome of HERV-K related endogenous retroviruses and its evolutionary implications.</title>
        <authorList>
            <person name="Zsiros J."/>
            <person name="Jebbink M.F."/>
            <person name="Lukashov V.V."/>
            <person name="Voute P.A."/>
            <person name="Berkhout B."/>
        </authorList>
    </citation>
    <scope>NUCLEOTIDE SEQUENCE</scope>
    <source>
        <tissue evidence="9">Bone marrow</tissue>
    </source>
</reference>
<keyword evidence="2" id="KW-0548">Nucleotidyltransferase</keyword>
<feature type="domain" description="Reverse transcriptase" evidence="8">
    <location>
        <begin position="1"/>
        <end position="171"/>
    </location>
</feature>
<dbReference type="GO" id="GO:0003964">
    <property type="term" value="F:RNA-directed DNA polymerase activity"/>
    <property type="evidence" value="ECO:0007669"/>
    <property type="project" value="UniProtKB-KW"/>
</dbReference>
<evidence type="ECO:0000256" key="1">
    <source>
        <dbReference type="ARBA" id="ARBA00022679"/>
    </source>
</evidence>
<dbReference type="InterPro" id="IPR000477">
    <property type="entry name" value="RT_dom"/>
</dbReference>
<keyword evidence="4" id="KW-0255">Endonuclease</keyword>